<dbReference type="GO" id="GO:0004497">
    <property type="term" value="F:monooxygenase activity"/>
    <property type="evidence" value="ECO:0007669"/>
    <property type="project" value="UniProtKB-KW"/>
</dbReference>
<name>A0A432WLX5_9GAMM</name>
<dbReference type="Pfam" id="PF03992">
    <property type="entry name" value="ABM"/>
    <property type="match status" value="1"/>
</dbReference>
<reference evidence="2 3" key="1">
    <citation type="journal article" date="2011" name="Front. Microbiol.">
        <title>Genomic signatures of strain selection and enhancement in Bacillus atrophaeus var. globigii, a historical biowarfare simulant.</title>
        <authorList>
            <person name="Gibbons H.S."/>
            <person name="Broomall S.M."/>
            <person name="McNew L.A."/>
            <person name="Daligault H."/>
            <person name="Chapman C."/>
            <person name="Bruce D."/>
            <person name="Karavis M."/>
            <person name="Krepps M."/>
            <person name="McGregor P.A."/>
            <person name="Hong C."/>
            <person name="Park K.H."/>
            <person name="Akmal A."/>
            <person name="Feldman A."/>
            <person name="Lin J.S."/>
            <person name="Chang W.E."/>
            <person name="Higgs B.W."/>
            <person name="Demirev P."/>
            <person name="Lindquist J."/>
            <person name="Liem A."/>
            <person name="Fochler E."/>
            <person name="Read T.D."/>
            <person name="Tapia R."/>
            <person name="Johnson S."/>
            <person name="Bishop-Lilly K.A."/>
            <person name="Detter C."/>
            <person name="Han C."/>
            <person name="Sozhamannan S."/>
            <person name="Rosenzweig C.N."/>
            <person name="Skowronski E.W."/>
        </authorList>
    </citation>
    <scope>NUCLEOTIDE SEQUENCE [LARGE SCALE GENOMIC DNA]</scope>
    <source>
        <strain evidence="2 3">Y4G10-17</strain>
    </source>
</reference>
<dbReference type="AlphaFoldDB" id="A0A432WLX5"/>
<dbReference type="Proteomes" id="UP000287823">
    <property type="component" value="Unassembled WGS sequence"/>
</dbReference>
<comment type="caution">
    <text evidence="2">The sequence shown here is derived from an EMBL/GenBank/DDBJ whole genome shotgun (WGS) entry which is preliminary data.</text>
</comment>
<keyword evidence="2" id="KW-0503">Monooxygenase</keyword>
<protein>
    <submittedName>
        <fullName evidence="2">Antibiotic biosynthesis monooxygenase</fullName>
    </submittedName>
</protein>
<keyword evidence="3" id="KW-1185">Reference proteome</keyword>
<dbReference type="EMBL" id="PIPO01000001">
    <property type="protein sequence ID" value="RUO34822.1"/>
    <property type="molecule type" value="Genomic_DNA"/>
</dbReference>
<dbReference type="Gene3D" id="3.30.70.100">
    <property type="match status" value="1"/>
</dbReference>
<accession>A0A432WLX5</accession>
<evidence type="ECO:0000259" key="1">
    <source>
        <dbReference type="Pfam" id="PF03992"/>
    </source>
</evidence>
<dbReference type="InterPro" id="IPR011008">
    <property type="entry name" value="Dimeric_a/b-barrel"/>
</dbReference>
<keyword evidence="2" id="KW-0560">Oxidoreductase</keyword>
<evidence type="ECO:0000313" key="3">
    <source>
        <dbReference type="Proteomes" id="UP000287823"/>
    </source>
</evidence>
<evidence type="ECO:0000313" key="2">
    <source>
        <dbReference type="EMBL" id="RUO34822.1"/>
    </source>
</evidence>
<dbReference type="InterPro" id="IPR007138">
    <property type="entry name" value="ABM_dom"/>
</dbReference>
<gene>
    <name evidence="2" type="ORF">CWE14_02150</name>
</gene>
<proteinExistence type="predicted"/>
<sequence>MPTKTAIYRVDKFSVPQAAKDEFLKRVRDTHHVLRRQPGFIRDTLLEQVAGPGQFNIVTIAEWENQQAIDAARTVVMQAHVESGFNPQEAMARLGIEADIANYRRMDD</sequence>
<feature type="domain" description="ABM" evidence="1">
    <location>
        <begin position="8"/>
        <end position="73"/>
    </location>
</feature>
<dbReference type="SUPFAM" id="SSF54909">
    <property type="entry name" value="Dimeric alpha+beta barrel"/>
    <property type="match status" value="1"/>
</dbReference>
<dbReference type="RefSeq" id="WP_126797858.1">
    <property type="nucleotide sequence ID" value="NZ_PIPO01000001.1"/>
</dbReference>
<organism evidence="2 3">
    <name type="scientific">Aliidiomarina soli</name>
    <dbReference type="NCBI Taxonomy" id="1928574"/>
    <lineage>
        <taxon>Bacteria</taxon>
        <taxon>Pseudomonadati</taxon>
        <taxon>Pseudomonadota</taxon>
        <taxon>Gammaproteobacteria</taxon>
        <taxon>Alteromonadales</taxon>
        <taxon>Idiomarinaceae</taxon>
        <taxon>Aliidiomarina</taxon>
    </lineage>
</organism>